<dbReference type="VEuPathDB" id="VectorBase:AMAM022759"/>
<keyword evidence="5" id="KW-1185">Reference proteome</keyword>
<dbReference type="AlphaFoldDB" id="A0A182TA73"/>
<evidence type="ECO:0000313" key="5">
    <source>
        <dbReference type="Proteomes" id="UP000075901"/>
    </source>
</evidence>
<sequence>MLPSSVSIDAFSNTVESLLRAHGKGITERQFQLARVADCAIDIYSMATVLSRATRAGRLNLPSAEQELLMTQIWCKEASERVHRNINRIRSDSFKENYRRMSVVAKHISSQRGIAFTNPMEID</sequence>
<dbReference type="InterPro" id="IPR049448">
    <property type="entry name" value="ACAD9/ACADV-like_C"/>
</dbReference>
<name>A0A182TA73_9DIPT</name>
<keyword evidence="2" id="KW-0560">Oxidoreductase</keyword>
<dbReference type="Proteomes" id="UP000075901">
    <property type="component" value="Unassembled WGS sequence"/>
</dbReference>
<evidence type="ECO:0000313" key="4">
    <source>
        <dbReference type="EnsemblMetazoa" id="AMAM022759-PA"/>
    </source>
</evidence>
<feature type="domain" description="ACAD9/ACADV-like C-terminal" evidence="3">
    <location>
        <begin position="6"/>
        <end position="113"/>
    </location>
</feature>
<keyword evidence="1" id="KW-0809">Transit peptide</keyword>
<evidence type="ECO:0000256" key="2">
    <source>
        <dbReference type="ARBA" id="ARBA00023002"/>
    </source>
</evidence>
<dbReference type="GO" id="GO:0016491">
    <property type="term" value="F:oxidoreductase activity"/>
    <property type="evidence" value="ECO:0007669"/>
    <property type="project" value="UniProtKB-KW"/>
</dbReference>
<organism evidence="4 5">
    <name type="scientific">Anopheles maculatus</name>
    <dbReference type="NCBI Taxonomy" id="74869"/>
    <lineage>
        <taxon>Eukaryota</taxon>
        <taxon>Metazoa</taxon>
        <taxon>Ecdysozoa</taxon>
        <taxon>Arthropoda</taxon>
        <taxon>Hexapoda</taxon>
        <taxon>Insecta</taxon>
        <taxon>Pterygota</taxon>
        <taxon>Neoptera</taxon>
        <taxon>Endopterygota</taxon>
        <taxon>Diptera</taxon>
        <taxon>Nematocera</taxon>
        <taxon>Culicoidea</taxon>
        <taxon>Culicidae</taxon>
        <taxon>Anophelinae</taxon>
        <taxon>Anopheles</taxon>
        <taxon>Anopheles maculatus group</taxon>
    </lineage>
</organism>
<dbReference type="Gene3D" id="1.20.140.10">
    <property type="entry name" value="Butyryl-CoA Dehydrogenase, subunit A, domain 3"/>
    <property type="match status" value="1"/>
</dbReference>
<proteinExistence type="predicted"/>
<protein>
    <recommendedName>
        <fullName evidence="3">ACAD9/ACADV-like C-terminal domain-containing protein</fullName>
    </recommendedName>
</protein>
<accession>A0A182TA73</accession>
<reference evidence="4" key="2">
    <citation type="submission" date="2020-05" db="UniProtKB">
        <authorList>
            <consortium name="EnsemblMetazoa"/>
        </authorList>
    </citation>
    <scope>IDENTIFICATION</scope>
    <source>
        <strain evidence="4">maculatus3</strain>
    </source>
</reference>
<reference evidence="5" key="1">
    <citation type="submission" date="2013-09" db="EMBL/GenBank/DDBJ databases">
        <title>The Genome Sequence of Anopheles maculatus species B.</title>
        <authorList>
            <consortium name="The Broad Institute Genomics Platform"/>
            <person name="Neafsey D.E."/>
            <person name="Besansky N."/>
            <person name="Howell P."/>
            <person name="Walton C."/>
            <person name="Young S.K."/>
            <person name="Zeng Q."/>
            <person name="Gargeya S."/>
            <person name="Fitzgerald M."/>
            <person name="Haas B."/>
            <person name="Abouelleil A."/>
            <person name="Allen A.W."/>
            <person name="Alvarado L."/>
            <person name="Arachchi H.M."/>
            <person name="Berlin A.M."/>
            <person name="Chapman S.B."/>
            <person name="Gainer-Dewar J."/>
            <person name="Goldberg J."/>
            <person name="Griggs A."/>
            <person name="Gujja S."/>
            <person name="Hansen M."/>
            <person name="Howarth C."/>
            <person name="Imamovic A."/>
            <person name="Ireland A."/>
            <person name="Larimer J."/>
            <person name="McCowan C."/>
            <person name="Murphy C."/>
            <person name="Pearson M."/>
            <person name="Poon T.W."/>
            <person name="Priest M."/>
            <person name="Roberts A."/>
            <person name="Saif S."/>
            <person name="Shea T."/>
            <person name="Sisk P."/>
            <person name="Sykes S."/>
            <person name="Wortman J."/>
            <person name="Nusbaum C."/>
            <person name="Birren B."/>
        </authorList>
    </citation>
    <scope>NUCLEOTIDE SEQUENCE [LARGE SCALE GENOMIC DNA]</scope>
    <source>
        <strain evidence="5">maculatus3</strain>
    </source>
</reference>
<evidence type="ECO:0000256" key="1">
    <source>
        <dbReference type="ARBA" id="ARBA00022946"/>
    </source>
</evidence>
<dbReference type="EnsemblMetazoa" id="AMAM022759-RA">
    <property type="protein sequence ID" value="AMAM022759-PA"/>
    <property type="gene ID" value="AMAM022759"/>
</dbReference>
<evidence type="ECO:0000259" key="3">
    <source>
        <dbReference type="Pfam" id="PF21343"/>
    </source>
</evidence>
<dbReference type="Pfam" id="PF21343">
    <property type="entry name" value="ACAD9-ACADV_C"/>
    <property type="match status" value="1"/>
</dbReference>